<organism evidence="2 3">
    <name type="scientific">Sphingomonas guangdongensis</name>
    <dbReference type="NCBI Taxonomy" id="1141890"/>
    <lineage>
        <taxon>Bacteria</taxon>
        <taxon>Pseudomonadati</taxon>
        <taxon>Pseudomonadota</taxon>
        <taxon>Alphaproteobacteria</taxon>
        <taxon>Sphingomonadales</taxon>
        <taxon>Sphingomonadaceae</taxon>
        <taxon>Sphingomonas</taxon>
    </lineage>
</organism>
<dbReference type="InterPro" id="IPR029044">
    <property type="entry name" value="Nucleotide-diphossugar_trans"/>
</dbReference>
<dbReference type="RefSeq" id="WP_097063156.1">
    <property type="nucleotide sequence ID" value="NZ_OBMI01000001.1"/>
</dbReference>
<evidence type="ECO:0000313" key="2">
    <source>
        <dbReference type="EMBL" id="SOB81076.1"/>
    </source>
</evidence>
<dbReference type="EMBL" id="OBMI01000001">
    <property type="protein sequence ID" value="SOB81076.1"/>
    <property type="molecule type" value="Genomic_DNA"/>
</dbReference>
<proteinExistence type="predicted"/>
<sequence>MTGASAALAEPIVSVIIANYNAAPFIEACLRSVLASDLADIEVVLVDDLSSDEGLALARAIAATDPRLRVIARDTNGGPAAVRNQALAQARGHWVAIVDSDDLVHPRRFTTLVAAGEASGAAIVADDQLVFDDGVASPPRRFLKPADRTEPIRLDLDSYLNRAVLYGPEPDPGFLKPLIRRDRLMSARVLYDETLRIAEDTDFAIRLLLAGLDYLVVPEPLYFYRKHGRSISHRLSLAAVEAMRAADRALSARVMSAYPALAKRCRARARALDRVAALERLIAALKQRRPIAAAAELVRNPAVIPLLRMPIMGLAGKLRGSAPPATLSPADQFKHLLADADAA</sequence>
<feature type="domain" description="Glycosyltransferase 2-like" evidence="1">
    <location>
        <begin position="14"/>
        <end position="141"/>
    </location>
</feature>
<dbReference type="Gene3D" id="3.90.550.10">
    <property type="entry name" value="Spore Coat Polysaccharide Biosynthesis Protein SpsA, Chain A"/>
    <property type="match status" value="1"/>
</dbReference>
<evidence type="ECO:0000313" key="3">
    <source>
        <dbReference type="Proteomes" id="UP000219494"/>
    </source>
</evidence>
<dbReference type="GO" id="GO:0016758">
    <property type="term" value="F:hexosyltransferase activity"/>
    <property type="evidence" value="ECO:0007669"/>
    <property type="project" value="UniProtKB-ARBA"/>
</dbReference>
<accession>A0A285QGV3</accession>
<protein>
    <submittedName>
        <fullName evidence="2">Succinoglycan biosynthesis protein ExoO</fullName>
    </submittedName>
</protein>
<dbReference type="OrthoDB" id="9807795at2"/>
<dbReference type="SUPFAM" id="SSF53448">
    <property type="entry name" value="Nucleotide-diphospho-sugar transferases"/>
    <property type="match status" value="1"/>
</dbReference>
<dbReference type="CDD" id="cd00761">
    <property type="entry name" value="Glyco_tranf_GTA_type"/>
    <property type="match status" value="1"/>
</dbReference>
<dbReference type="PANTHER" id="PTHR22916:SF3">
    <property type="entry name" value="UDP-GLCNAC:BETAGAL BETA-1,3-N-ACETYLGLUCOSAMINYLTRANSFERASE-LIKE PROTEIN 1"/>
    <property type="match status" value="1"/>
</dbReference>
<dbReference type="PANTHER" id="PTHR22916">
    <property type="entry name" value="GLYCOSYLTRANSFERASE"/>
    <property type="match status" value="1"/>
</dbReference>
<evidence type="ECO:0000259" key="1">
    <source>
        <dbReference type="Pfam" id="PF00535"/>
    </source>
</evidence>
<reference evidence="2 3" key="1">
    <citation type="submission" date="2017-07" db="EMBL/GenBank/DDBJ databases">
        <authorList>
            <person name="Sun Z.S."/>
            <person name="Albrecht U."/>
            <person name="Echele G."/>
            <person name="Lee C.C."/>
        </authorList>
    </citation>
    <scope>NUCLEOTIDE SEQUENCE [LARGE SCALE GENOMIC DNA]</scope>
    <source>
        <strain evidence="2 3">CGMCC 1.12672</strain>
    </source>
</reference>
<name>A0A285QGV3_9SPHN</name>
<gene>
    <name evidence="2" type="ORF">SAMN06297144_1383</name>
</gene>
<dbReference type="InterPro" id="IPR001173">
    <property type="entry name" value="Glyco_trans_2-like"/>
</dbReference>
<dbReference type="Proteomes" id="UP000219494">
    <property type="component" value="Unassembled WGS sequence"/>
</dbReference>
<dbReference type="Pfam" id="PF00535">
    <property type="entry name" value="Glycos_transf_2"/>
    <property type="match status" value="1"/>
</dbReference>
<keyword evidence="3" id="KW-1185">Reference proteome</keyword>
<dbReference type="AlphaFoldDB" id="A0A285QGV3"/>